<proteinExistence type="predicted"/>
<organism evidence="1 2">
    <name type="scientific">Saxibacter everestensis</name>
    <dbReference type="NCBI Taxonomy" id="2909229"/>
    <lineage>
        <taxon>Bacteria</taxon>
        <taxon>Bacillati</taxon>
        <taxon>Actinomycetota</taxon>
        <taxon>Actinomycetes</taxon>
        <taxon>Micrococcales</taxon>
        <taxon>Brevibacteriaceae</taxon>
        <taxon>Saxibacter</taxon>
    </lineage>
</organism>
<dbReference type="EMBL" id="CP090958">
    <property type="protein sequence ID" value="WGW11200.1"/>
    <property type="molecule type" value="Genomic_DNA"/>
</dbReference>
<reference evidence="1 2" key="1">
    <citation type="submission" date="2023-05" db="EMBL/GenBank/DDBJ databases">
        <title>Lithophilousrod everest ZFBP1038 complete genpme.</title>
        <authorList>
            <person name="Tian M."/>
        </authorList>
    </citation>
    <scope>NUCLEOTIDE SEQUENCE [LARGE SCALE GENOMIC DNA]</scope>
    <source>
        <strain evidence="1 2">ZFBP1038</strain>
    </source>
</reference>
<protein>
    <submittedName>
        <fullName evidence="1">Uncharacterized protein</fullName>
    </submittedName>
</protein>
<dbReference type="RefSeq" id="WP_349637984.1">
    <property type="nucleotide sequence ID" value="NZ_CP090958.1"/>
</dbReference>
<dbReference type="Proteomes" id="UP001209083">
    <property type="component" value="Chromosome"/>
</dbReference>
<name>A0ABY8QS23_9MICO</name>
<evidence type="ECO:0000313" key="1">
    <source>
        <dbReference type="EMBL" id="WGW11200.1"/>
    </source>
</evidence>
<keyword evidence="2" id="KW-1185">Reference proteome</keyword>
<evidence type="ECO:0000313" key="2">
    <source>
        <dbReference type="Proteomes" id="UP001209083"/>
    </source>
</evidence>
<accession>A0ABY8QS23</accession>
<gene>
    <name evidence="1" type="ORF">LWF01_14030</name>
</gene>
<sequence>MSRTASAKGKSIISLSIAGRKILDIRSAGNAARRPVGRMTDRERSEVIRDGGMSLI</sequence>